<gene>
    <name evidence="2" type="ORF">KME60_02625</name>
</gene>
<feature type="region of interest" description="Disordered" evidence="1">
    <location>
        <begin position="59"/>
        <end position="83"/>
    </location>
</feature>
<feature type="compositionally biased region" description="Low complexity" evidence="1">
    <location>
        <begin position="74"/>
        <end position="83"/>
    </location>
</feature>
<accession>A0A951QJW7</accession>
<protein>
    <submittedName>
        <fullName evidence="2">Uncharacterized protein</fullName>
    </submittedName>
</protein>
<evidence type="ECO:0000256" key="1">
    <source>
        <dbReference type="SAM" id="MobiDB-lite"/>
    </source>
</evidence>
<evidence type="ECO:0000313" key="3">
    <source>
        <dbReference type="Proteomes" id="UP000729701"/>
    </source>
</evidence>
<reference evidence="2" key="1">
    <citation type="submission" date="2021-05" db="EMBL/GenBank/DDBJ databases">
        <authorList>
            <person name="Pietrasiak N."/>
            <person name="Ward R."/>
            <person name="Stajich J.E."/>
            <person name="Kurbessoian T."/>
        </authorList>
    </citation>
    <scope>NUCLEOTIDE SEQUENCE</scope>
    <source>
        <strain evidence="2">GSE-NOS-MK-12-04C</strain>
    </source>
</reference>
<proteinExistence type="predicted"/>
<reference evidence="2" key="2">
    <citation type="journal article" date="2022" name="Microbiol. Resour. Announc.">
        <title>Metagenome Sequencing to Explore Phylogenomics of Terrestrial Cyanobacteria.</title>
        <authorList>
            <person name="Ward R.D."/>
            <person name="Stajich J.E."/>
            <person name="Johansen J.R."/>
            <person name="Huntemann M."/>
            <person name="Clum A."/>
            <person name="Foster B."/>
            <person name="Foster B."/>
            <person name="Roux S."/>
            <person name="Palaniappan K."/>
            <person name="Varghese N."/>
            <person name="Mukherjee S."/>
            <person name="Reddy T.B.K."/>
            <person name="Daum C."/>
            <person name="Copeland A."/>
            <person name="Chen I.A."/>
            <person name="Ivanova N.N."/>
            <person name="Kyrpides N.C."/>
            <person name="Shapiro N."/>
            <person name="Eloe-Fadrosh E.A."/>
            <person name="Pietrasiak N."/>
        </authorList>
    </citation>
    <scope>NUCLEOTIDE SEQUENCE</scope>
    <source>
        <strain evidence="2">GSE-NOS-MK-12-04C</strain>
    </source>
</reference>
<organism evidence="2 3">
    <name type="scientific">Cyanomargarita calcarea GSE-NOS-MK-12-04C</name>
    <dbReference type="NCBI Taxonomy" id="2839659"/>
    <lineage>
        <taxon>Bacteria</taxon>
        <taxon>Bacillati</taxon>
        <taxon>Cyanobacteriota</taxon>
        <taxon>Cyanophyceae</taxon>
        <taxon>Nostocales</taxon>
        <taxon>Cyanomargaritaceae</taxon>
        <taxon>Cyanomargarita</taxon>
    </lineage>
</organism>
<dbReference type="Proteomes" id="UP000729701">
    <property type="component" value="Unassembled WGS sequence"/>
</dbReference>
<feature type="compositionally biased region" description="Polar residues" evidence="1">
    <location>
        <begin position="1"/>
        <end position="23"/>
    </location>
</feature>
<feature type="region of interest" description="Disordered" evidence="1">
    <location>
        <begin position="1"/>
        <end position="30"/>
    </location>
</feature>
<sequence length="83" mass="8308">MVSSNSLFTELTQNEEANLSGGSRSRRNKPQVSIDVDITIVNIFGDIYGAGGGAGSGGAILGNSGDATGGGGVNFVFGGRRNS</sequence>
<dbReference type="AlphaFoldDB" id="A0A951QJW7"/>
<dbReference type="EMBL" id="JAHHGZ010000002">
    <property type="protein sequence ID" value="MBW4666352.1"/>
    <property type="molecule type" value="Genomic_DNA"/>
</dbReference>
<evidence type="ECO:0000313" key="2">
    <source>
        <dbReference type="EMBL" id="MBW4666352.1"/>
    </source>
</evidence>
<comment type="caution">
    <text evidence="2">The sequence shown here is derived from an EMBL/GenBank/DDBJ whole genome shotgun (WGS) entry which is preliminary data.</text>
</comment>
<name>A0A951QJW7_9CYAN</name>